<sequence>MIGDHICYYSDLTKMRDHYPHWDMTISLEETIKQIVESWQQRLNTGDN</sequence>
<dbReference type="EMBL" id="BJCF01000027">
    <property type="protein sequence ID" value="GCL42787.1"/>
    <property type="molecule type" value="Genomic_DNA"/>
</dbReference>
<dbReference type="Proteomes" id="UP000299367">
    <property type="component" value="Unassembled WGS sequence"/>
</dbReference>
<reference evidence="2" key="1">
    <citation type="submission" date="2019-02" db="EMBL/GenBank/DDBJ databases">
        <title>Draft genome sequence of Dolichospermum planctonicum NIES-80.</title>
        <authorList>
            <person name="Yamaguchi H."/>
            <person name="Suzuki S."/>
            <person name="Kawachi M."/>
        </authorList>
    </citation>
    <scope>NUCLEOTIDE SEQUENCE [LARGE SCALE GENOMIC DNA]</scope>
    <source>
        <strain evidence="2">NIES-80</strain>
    </source>
</reference>
<dbReference type="AlphaFoldDB" id="A0A480ACY5"/>
<gene>
    <name evidence="1" type="ORF">NIES80_24950</name>
</gene>
<protein>
    <submittedName>
        <fullName evidence="1">NAD-dependent epimerase/dehydratase</fullName>
    </submittedName>
</protein>
<proteinExistence type="predicted"/>
<name>A0A480ACY5_9CYAN</name>
<organism evidence="1 2">
    <name type="scientific">Dolichospermum planctonicum</name>
    <dbReference type="NCBI Taxonomy" id="136072"/>
    <lineage>
        <taxon>Bacteria</taxon>
        <taxon>Bacillati</taxon>
        <taxon>Cyanobacteriota</taxon>
        <taxon>Cyanophyceae</taxon>
        <taxon>Nostocales</taxon>
        <taxon>Aphanizomenonaceae</taxon>
        <taxon>Dolichospermum</taxon>
    </lineage>
</organism>
<evidence type="ECO:0000313" key="2">
    <source>
        <dbReference type="Proteomes" id="UP000299367"/>
    </source>
</evidence>
<accession>A0A480ACY5</accession>
<evidence type="ECO:0000313" key="1">
    <source>
        <dbReference type="EMBL" id="GCL42787.1"/>
    </source>
</evidence>
<comment type="caution">
    <text evidence="1">The sequence shown here is derived from an EMBL/GenBank/DDBJ whole genome shotgun (WGS) entry which is preliminary data.</text>
</comment>